<reference evidence="1" key="1">
    <citation type="journal article" date="2012" name="J. Bacteriol.">
        <title>Genome Sequence of Streptomyces auratus Strain AGR0001, a Phoslactomycin-Producing Actinomycete.</title>
        <authorList>
            <person name="Han X."/>
            <person name="Li M."/>
            <person name="Ding Z."/>
            <person name="Zhao J."/>
            <person name="Ji K."/>
            <person name="Wen M."/>
            <person name="Lu T."/>
        </authorList>
    </citation>
    <scope>NUCLEOTIDE SEQUENCE</scope>
    <source>
        <strain evidence="1">AGR0001</strain>
    </source>
</reference>
<dbReference type="AlphaFoldDB" id="A0A8B1NM36"/>
<dbReference type="RefSeq" id="WP_167551425.1">
    <property type="nucleotide sequence ID" value="NZ_CP072931.1"/>
</dbReference>
<organism evidence="1 2">
    <name type="scientific">Streptomyces auratus AGR0001</name>
    <dbReference type="NCBI Taxonomy" id="1160718"/>
    <lineage>
        <taxon>Bacteria</taxon>
        <taxon>Bacillati</taxon>
        <taxon>Actinomycetota</taxon>
        <taxon>Actinomycetes</taxon>
        <taxon>Kitasatosporales</taxon>
        <taxon>Streptomycetaceae</taxon>
        <taxon>Streptomyces</taxon>
    </lineage>
</organism>
<evidence type="ECO:0000313" key="1">
    <source>
        <dbReference type="EMBL" id="QTZ94694.1"/>
    </source>
</evidence>
<keyword evidence="2" id="KW-1185">Reference proteome</keyword>
<reference evidence="1" key="2">
    <citation type="submission" date="2021-04" db="EMBL/GenBank/DDBJ databases">
        <authorList>
            <person name="Wen M.-L."/>
            <person name="Han X.-L."/>
            <person name="Xiong J."/>
        </authorList>
    </citation>
    <scope>NUCLEOTIDE SEQUENCE</scope>
    <source>
        <strain evidence="1">AGR0001</strain>
    </source>
</reference>
<name>A0A8B1NM36_9ACTN</name>
<gene>
    <name evidence="1" type="ORF">SU9_027290</name>
</gene>
<evidence type="ECO:0000313" key="2">
    <source>
        <dbReference type="Proteomes" id="UP000009036"/>
    </source>
</evidence>
<dbReference type="Proteomes" id="UP000009036">
    <property type="component" value="Chromosome"/>
</dbReference>
<accession>A0A8B1NM36</accession>
<protein>
    <submittedName>
        <fullName evidence="1">Uncharacterized protein</fullName>
    </submittedName>
</protein>
<proteinExistence type="predicted"/>
<sequence length="50" mass="5322">MPSPAPSPQADHTAACLYCAQSTEYPLDHPGTVLCPVCEWQEAQRCACSG</sequence>
<dbReference type="KEGG" id="sauh:SU9_027290"/>
<dbReference type="EMBL" id="CP072931">
    <property type="protein sequence ID" value="QTZ94694.1"/>
    <property type="molecule type" value="Genomic_DNA"/>
</dbReference>